<evidence type="ECO:0000256" key="5">
    <source>
        <dbReference type="ARBA" id="ARBA00022701"/>
    </source>
</evidence>
<keyword evidence="9" id="KW-0282">Flagellum</keyword>
<dbReference type="GO" id="GO:0031514">
    <property type="term" value="C:motile cilium"/>
    <property type="evidence" value="ECO:0007669"/>
    <property type="project" value="UniProtKB-SubCell"/>
</dbReference>
<dbReference type="FunFam" id="1.10.287.2620:FF:000002">
    <property type="entry name" value="Dynein heavy chain 2, axonemal"/>
    <property type="match status" value="1"/>
</dbReference>
<dbReference type="InterPro" id="IPR013602">
    <property type="entry name" value="Dynein_heavy_linker"/>
</dbReference>
<keyword evidence="14" id="KW-0206">Cytoskeleton</keyword>
<evidence type="ECO:0000256" key="6">
    <source>
        <dbReference type="ARBA" id="ARBA00022737"/>
    </source>
</evidence>
<dbReference type="Gene3D" id="3.40.50.300">
    <property type="entry name" value="P-loop containing nucleotide triphosphate hydrolases"/>
    <property type="match status" value="5"/>
</dbReference>
<dbReference type="FunFam" id="1.20.140.100:FF:000003">
    <property type="entry name" value="Dynein, axonemal, heavy chain 5"/>
    <property type="match status" value="1"/>
</dbReference>
<dbReference type="InterPro" id="IPR026983">
    <property type="entry name" value="DHC"/>
</dbReference>
<evidence type="ECO:0000256" key="11">
    <source>
        <dbReference type="ARBA" id="ARBA00023054"/>
    </source>
</evidence>
<dbReference type="Gene3D" id="3.10.490.20">
    <property type="match status" value="1"/>
</dbReference>
<evidence type="ECO:0000256" key="8">
    <source>
        <dbReference type="ARBA" id="ARBA00022840"/>
    </source>
</evidence>
<evidence type="ECO:0000256" key="14">
    <source>
        <dbReference type="ARBA" id="ARBA00023212"/>
    </source>
</evidence>
<dbReference type="PANTHER" id="PTHR46532:SF4">
    <property type="entry name" value="AAA+ ATPASE DOMAIN-CONTAINING PROTEIN"/>
    <property type="match status" value="1"/>
</dbReference>
<evidence type="ECO:0000256" key="9">
    <source>
        <dbReference type="ARBA" id="ARBA00022846"/>
    </source>
</evidence>
<dbReference type="Gene3D" id="1.20.920.20">
    <property type="match status" value="1"/>
</dbReference>
<dbReference type="GO" id="GO:0051959">
    <property type="term" value="F:dynein light intermediate chain binding"/>
    <property type="evidence" value="ECO:0007669"/>
    <property type="project" value="InterPro"/>
</dbReference>
<dbReference type="GO" id="GO:0005524">
    <property type="term" value="F:ATP binding"/>
    <property type="evidence" value="ECO:0007669"/>
    <property type="project" value="UniProtKB-KW"/>
</dbReference>
<dbReference type="Gene3D" id="1.10.8.710">
    <property type="match status" value="1"/>
</dbReference>
<accession>A0A0G4IS58</accession>
<dbReference type="Gene3D" id="6.10.140.1060">
    <property type="match status" value="1"/>
</dbReference>
<dbReference type="SUPFAM" id="SSF52540">
    <property type="entry name" value="P-loop containing nucleoside triphosphate hydrolases"/>
    <property type="match status" value="4"/>
</dbReference>
<evidence type="ECO:0000313" key="20">
    <source>
        <dbReference type="EMBL" id="CEO98004.1"/>
    </source>
</evidence>
<dbReference type="InterPro" id="IPR043160">
    <property type="entry name" value="Dynein_C_barrel"/>
</dbReference>
<comment type="similarity">
    <text evidence="3">Belongs to the dynein heavy chain family.</text>
</comment>
<dbReference type="InterPro" id="IPR043157">
    <property type="entry name" value="Dynein_AAA1S"/>
</dbReference>
<dbReference type="InterPro" id="IPR042219">
    <property type="entry name" value="AAA_lid_11_sf"/>
</dbReference>
<dbReference type="InterPro" id="IPR035699">
    <property type="entry name" value="AAA_6"/>
</dbReference>
<keyword evidence="7" id="KW-0547">Nucleotide-binding</keyword>
<comment type="subunit">
    <text evidence="17">Consists of at least 3 heavy chains (alpha, beta and gamma), 2 intermediate chains and 8 light chains.</text>
</comment>
<dbReference type="GO" id="GO:0005858">
    <property type="term" value="C:axonemal dynein complex"/>
    <property type="evidence" value="ECO:0007669"/>
    <property type="project" value="UniProtKB-ARBA"/>
</dbReference>
<dbReference type="InterPro" id="IPR027417">
    <property type="entry name" value="P-loop_NTPase"/>
</dbReference>
<dbReference type="FunFam" id="1.10.8.710:FF:000003">
    <property type="entry name" value="Dynein axonemal heavy chain 5"/>
    <property type="match status" value="1"/>
</dbReference>
<dbReference type="GO" id="GO:0070286">
    <property type="term" value="P:axonemal dynein complex assembly"/>
    <property type="evidence" value="ECO:0007669"/>
    <property type="project" value="UniProtKB-ARBA"/>
</dbReference>
<dbReference type="OrthoDB" id="447173at2759"/>
<dbReference type="InterPro" id="IPR004273">
    <property type="entry name" value="Dynein_heavy_D6_P-loop"/>
</dbReference>
<keyword evidence="13" id="KW-0505">Motor protein</keyword>
<evidence type="ECO:0000256" key="17">
    <source>
        <dbReference type="ARBA" id="ARBA00065818"/>
    </source>
</evidence>
<dbReference type="GO" id="GO:0005874">
    <property type="term" value="C:microtubule"/>
    <property type="evidence" value="ECO:0007669"/>
    <property type="project" value="UniProtKB-KW"/>
</dbReference>
<organism evidence="20 21">
    <name type="scientific">Plasmodiophora brassicae</name>
    <name type="common">Clubroot disease agent</name>
    <dbReference type="NCBI Taxonomy" id="37360"/>
    <lineage>
        <taxon>Eukaryota</taxon>
        <taxon>Sar</taxon>
        <taxon>Rhizaria</taxon>
        <taxon>Endomyxa</taxon>
        <taxon>Phytomyxea</taxon>
        <taxon>Plasmodiophorida</taxon>
        <taxon>Plasmodiophoridae</taxon>
        <taxon>Plasmodiophora</taxon>
    </lineage>
</organism>
<dbReference type="InterPro" id="IPR035706">
    <property type="entry name" value="AAA_9"/>
</dbReference>
<sequence length="4567" mass="516985">MATARHKWIIGRVIEGLAVPEAAVEECLRTDGPVLEEFLTADVKDGAEARPVIFFYGTRPAPPAANAKPGDVPAAPGAVTVRLSSRPDGDSDRDRLADRCVYFVRTRDRPVALKVGSDETVLSGDVQADLLGQLEATLSQLCIPGLQQGMQGAASEGAWGMVRSDADRAAFLSAAAKFDDGLRRIISNMGSELNLQEVDEPVASIDATPSAYELAAKDPSNVAYCMQVLASWCKSIREYVDEPDKTDASQITSGPEVEIERWNRRMLTLTRIVEQLRKPHGQVVVGIGALPGSVLTILELLDEWRETDAALSDALNEAKDNVRFLENLRKFIEPLYTEPPAIISESLPAIMNSMKMIHTLSRHYSTVPRMTALFVRITNQLIAASKKEIYGGEDARRLWDKDPQVVVEKINGCLRLADEYQSQYRATKKKLLSMAKGKQFSFDEDVIFGRFERFGRRLEKLGDMFASIRQFSALADQKIDGMEAVHEKFTSLIQEFKAKGHDLLDYTNTAFERDFVEFTMNNSALENAIQEFIERSFSKIVSIEQSLQLLKQFRSILHREALQEELDHKYQMIFKSYGTQLHHAQELYEKYKQEPPIARDFPKISGNIHWSRQLLRRITNPMEKFKANPKVFHPKESRKIVKHYNKLARVLIEFETLWFKAWCESAEQAKLGLQSRLIVRHPDNGRLYVNFDRRVLMLMREAKNLRLMGFQIPPSASVVLLLQDKLKGYYNDVSHVLATYNRVVHLVSPVTGSLLKPHLLDLENKIRPGMTTMNWTSMSIESFLSHVKNGIARLEYLLCNINDIVENRIRHNLQTIGRILLVDIPSDLAMPVTEFVKRQRAHIAKCQRFLVQKNLEIERAVDDLIAAVLDYPLDAFVPRTSPRDINKVKQYYSGLMYHALLSCTRTSLTFLKRRSSEGSAAAAIFDVDLSLQVPDVRLSPSLDQVQEAICQTAREIINCSQKIVDWDYDVEGETRKGIPFYNRLTADKGVVVQLLLLTGAVEKTKASVGGHLERFSKYSWLWVKDPEQAYAEFIAKKNRVLDDFLVELHRFVEVEKEIDGLADFERMMSLNLRTENLKLQLKHECDRWKFQFSENLHQEVKGDLDKLTEKMKDFATRLSREVKDMSSLKFVMDTLAEIRQVESWIDMEFSSITERYNTLEKYLPFGVITKNEMDERSVLLGNWKATIHQAEQVLDKVNTLQGPFKEDLIVNIEQFKVDVKQFREEYDRSGPMVPNLTPSDAMMALNKFKREFENLARKYDLYNSGEKLFGLPEMQYEDLTRTRKELKLLVSLYSLWKTVLTTVDEYKMIPWSEVVASVDQMASNVEMFAAQCKKLNKEVKTWDAYKELSATIADFLAILPLLSELSKPSIRERHWKEISQITGKEFDLANFADMKLKTVLEANLLQFREDIEEVCDGADKQLGIEKKLKETDVLWGTMKFEFGPWKERGDVILAGSKVNAIIEQLEESQSALGQMLTMRHVKPFEEEASGWLKKLSDVNDVLESWIKVQLLWMSLEAVFTGGDIARQMPADTRVFLKVDKEWTSRLMAKAKELGNVVACCQNEYIKNILPSMFTDLESCQKALDGYLEAKRNKFPRFYFVSNPALLVILSQGSDKDAVQSCFAKVFDSIDRVEFSGNNIVAIKSLASGYGVQDVERIPLTTIVPAQGNIEDWLGQLEEQMRHAMKHIVRKAAMELADFDLNDLERFVTESPGQVALLGIQLMWTTDVQQSLVQAARGNKTSVQNALRKQMQVLSQISAMTVGDIPTKMERTKIETLVTIQVHQRDEFQMINTLYKKKMIKSAADFQWQKQLRCTWVPEDDDCVISVADVNFNYCYEYLGCKERLVVTPLTDRCYISLTQALGMFFGGAPAGPAGTGKTETVKDLGRALGKYVVVFNCSDQMRYTDTAKLYKGLCQSGSWGCFDEFNRIDLEVLSVVAQQIMAILNAMRARLDRFQFPGESGEVTLDERCGFFITMNPGYAGRQELPENLKALFRGVAMMVPDREIIMKVKLASVGYTEFPILAQKFRVLYALCEEQLSKQRHYDFGLRNILSVLRTAGVNLRIEVNKGNSSDKASLEEMLLMRTLRDMNMSKLVADDVPLFISLLHDLFPNQPDPAKATYPDVENAMREAIAANKLVYHEPWVAKAIQLYETSLVRHGLMMVGPAGGGKTTAIKVLLEALSAVRDKHVLVTMNPKAIRAEEMFGENDRISGEWTHGIFSSIWFKYNDNTRNHHTWICCDGPVDAVWIENLNTVLDDNKLLTLANGDRIPMSDNVRMVFEVENLRNASPATVSRAGIIFVSAQDLGYEPFVRAWLSSRRADESAIVSKLFDRYIVEGDILSFLARSTTAVMAASDVQYVTNCFQLVEALLSSSVERQVVYNADQIERLFLYALVWSVGGLLEQDDRAKLNGFLAGVAPAGAMPDASNGLTLYDYVVDAKTLEWRPWQAPQWAYPRDNFTFSSILVPTVDSVRAEYLMSSLAHMNRSVLITGGAGTAKTSTVFQYTNTFVPDKMVLKKITFSSATTARMFQDSIEADIEKRQGKTYSPPGGRMMTVFLDDLSMPEVNTWGDQPTLEIVRQLMATGGIYFLDKDKRGDRKIIENLLYVAAMSHPGGGRNDIPSRLKRHFFMFNMTPPSRVTIDNIYGSMCRGRFETVPALLAIVPTLTDATIRLWLRVKAKMLPTPSKFHYLFNMRDLSRIFQGILFAPVDVLGGTTARLIGLWRHECARVLQDKLVSIADQHWFRSCLDEITGDAFGADEVRQQQTSSLLFVDFLRPDVVDPETDEVVELAPKVYEAAPSFAAVKERIQAFLTKYNETPGNKVMDLVLFEDAVNHLMRISRIIGMPRGSALLVGVGGSGRQSLARLAAYIARHRPFQIELTRTYKTDNLKEDIKKLMELTGKQGVGVTFLFTDSDVIYEDFLEYINAVLATGEISGLFPKDERDLMCAELRAIAKKQMRNFDDTPANLYKFFIDRIRDNLHVVLCFSPASDKFAERARRFPALISGCTIDWFLRWPQEALVSVSEKFLSDPAFELNCTPDVAKALPVHIGAVHDIVVEACAEYFRKYRRHVYVTPKSYLSFIKNFMTLYSAKLAEICDKERRVGTGLKKLGEAAEDVEKMKTVLAKQKIDLLEAERNTTAMLAKLEIGAKEANDKKQKASAIEKTCQETAANIESERAVANSELQAALPFLRDAEEAAKSINKQDIAFITKLGSPPDLIKRIMDCVLILLMGGLDPVKPFEIKTGKTMTQFIAPSYDSFAKKLMANTNFLPSLELFSALQKDNINEETMELLEPYLAIEDFSPENAKKVSGAAEGLCKWVKAMFSYHNASLIVAPKLEQLKVKEAELSEANAKLRKAMEASAGAQAEVDALQADFSRTMAEKTKIEQTAQATKNKMTAANSLINGLSGERIRWTEDSQRFAEVKKRLVGDCALACAFVSYCGPFNNEFRKRLGYEYFTKDCTERNIPLTRQLEGLPKDDLSIQNGILVTQASRWPLLVDPQGQALAWLRRREAANMPPKGTTTLTDGKLRDLLEFCMGEGRALLIEGVEEELDPMLDPVLERNLTKKGRSFFIKLGDKVVSFSLDFRLYFITKLSNPHFSPELSAKTTVIDFAVTQSGLEDQLLSRVINEEQRSLEEQRQKLIEEVNMNTISLLNLDKLLLERLTNSEGNLLDDTSLIEVLADTKTKAQEVKEKIASSVDTEKMINKKREQYRPVATRGSVIYFVIVDMSSVNSMYQTSLSQFLTWFDYSIQESPKANLAAKRVENIIDFLTYHVYVNINRGLFVVDKLVFKLMVTLKICTTAGVIDSAQVAYFLRGSTGLKGAPRKPNEWLQSTSWQALVSLAENVDFFSDLLSSIQADDRLWKQLYDQEAPEQCPIPHYEERLASNRTGPFLRLMLLRAFRDDRTTMAANLFIRDVMGERYAVPVTQTFEDIWAVSDHLQPVILMLTPGADPTLALEDLAKRKQVSIFSVSMGEGQEPHARKCIVDGMQQGGWALLQNCHLGLGFMGQLVTMLKKFHEELQVSPKFRLWITCEPHLDFPISLLQMSIKVTNEPPQGMKAGLLRSYTTVIDGDRLDRVDSSRWRDLVFAICFLHSAVQERRKFGPVGWNIPYEFNQSDLEASLTFVEKHMFGAAQIDWTTVRYMVCEVQYGGRVTDNFDRILFNSYGNEWLSAACFDDDFAFAAPGHFVYRVPRVEGADHMVRAIRDYIDTFPQADTPEIFGLHSNADLTFGTKQGVYLIATIQETQPKLSGAAGAGKSREEIVKDKADELLKLMPESYKDDDVRRNITKRPQKELEQVLGAKALRALGGAVNGFQIPLNVTLYQEIQRLQMTITRVRNTLVDVQLAINGEIILTPNLQAALDAIFDEKPPAFWYRAPSGEQLAWTVPALGSWFNGLIEREKQLTAWLRKGRPSSFWLTGFFNPQGFLTAMRQEVTRRHKDERWALDDVTFHTEVTDIETVNRVKAPPDEGVYIHGLYIEGAAWDTKAKVLTESRPKEVVVPLPVLYVTAVTTEKSRATLKPGAFYSCPCYTVPKRTDQNFVFVVNLKTNRDPNHWTLRGVALLCSKE</sequence>
<keyword evidence="15" id="KW-0966">Cell projection</keyword>
<dbReference type="Gene3D" id="1.20.58.1120">
    <property type="match status" value="1"/>
</dbReference>
<dbReference type="Gene3D" id="3.20.180.20">
    <property type="entry name" value="Dynein heavy chain, N-terminal domain 2"/>
    <property type="match status" value="1"/>
</dbReference>
<dbReference type="FunFam" id="3.40.50.300:FF:002141">
    <property type="entry name" value="Dynein heavy chain"/>
    <property type="match status" value="1"/>
</dbReference>
<dbReference type="Gene3D" id="1.10.287.2620">
    <property type="match status" value="1"/>
</dbReference>
<comment type="subcellular location">
    <subcellularLocation>
        <location evidence="1">Cell projection</location>
        <location evidence="1">Cilium</location>
        <location evidence="1">Flagellum</location>
    </subcellularLocation>
    <subcellularLocation>
        <location evidence="2">Cytoplasm</location>
        <location evidence="2">Cytoskeleton</location>
        <location evidence="2">Cilium axoneme</location>
    </subcellularLocation>
</comment>
<protein>
    <recommendedName>
        <fullName evidence="19">AAA+ ATPase domain-containing protein</fullName>
    </recommendedName>
</protein>
<keyword evidence="4" id="KW-0963">Cytoplasm</keyword>
<dbReference type="Pfam" id="PF12780">
    <property type="entry name" value="AAA_8"/>
    <property type="match status" value="1"/>
</dbReference>
<keyword evidence="11 18" id="KW-0175">Coiled coil</keyword>
<dbReference type="GO" id="GO:0060294">
    <property type="term" value="P:cilium movement involved in cell motility"/>
    <property type="evidence" value="ECO:0007669"/>
    <property type="project" value="UniProtKB-ARBA"/>
</dbReference>
<proteinExistence type="inferred from homology"/>
<dbReference type="Proteomes" id="UP000039324">
    <property type="component" value="Unassembled WGS sequence"/>
</dbReference>
<dbReference type="PANTHER" id="PTHR46532">
    <property type="entry name" value="MALE FERTILITY FACTOR KL5"/>
    <property type="match status" value="1"/>
</dbReference>
<dbReference type="InterPro" id="IPR041228">
    <property type="entry name" value="Dynein_C"/>
</dbReference>
<dbReference type="Gene3D" id="1.20.920.30">
    <property type="match status" value="1"/>
</dbReference>
<dbReference type="Pfam" id="PF17857">
    <property type="entry name" value="AAA_lid_1"/>
    <property type="match status" value="1"/>
</dbReference>
<dbReference type="InterPro" id="IPR041658">
    <property type="entry name" value="AAA_lid_11"/>
</dbReference>
<evidence type="ECO:0000256" key="16">
    <source>
        <dbReference type="ARBA" id="ARBA00058146"/>
    </source>
</evidence>
<dbReference type="SMART" id="SM00382">
    <property type="entry name" value="AAA"/>
    <property type="match status" value="3"/>
</dbReference>
<evidence type="ECO:0000256" key="7">
    <source>
        <dbReference type="ARBA" id="ARBA00022741"/>
    </source>
</evidence>
<dbReference type="Gene3D" id="1.10.472.130">
    <property type="match status" value="1"/>
</dbReference>
<dbReference type="Gene3D" id="1.10.8.1220">
    <property type="match status" value="1"/>
</dbReference>
<dbReference type="Pfam" id="PF18199">
    <property type="entry name" value="Dynein_C"/>
    <property type="match status" value="1"/>
</dbReference>
<comment type="function">
    <text evidence="16">Force generating protein of eukaryotic cilia and flagella. Produces force towards the minus ends of microtubules. Dynein has ATPase activity; the force-producing power stroke is thought to occur on release of ADP.</text>
</comment>
<dbReference type="Pfam" id="PF18198">
    <property type="entry name" value="AAA_lid_11"/>
    <property type="match status" value="1"/>
</dbReference>
<dbReference type="Pfam" id="PF12774">
    <property type="entry name" value="AAA_6"/>
    <property type="match status" value="1"/>
</dbReference>
<dbReference type="Gene3D" id="1.20.1270.280">
    <property type="match status" value="1"/>
</dbReference>
<evidence type="ECO:0000256" key="12">
    <source>
        <dbReference type="ARBA" id="ARBA00023069"/>
    </source>
</evidence>
<dbReference type="FunFam" id="1.10.8.1220:FF:000001">
    <property type="entry name" value="Dynein axonemal heavy chain 5"/>
    <property type="match status" value="1"/>
</dbReference>
<keyword evidence="21" id="KW-1185">Reference proteome</keyword>
<dbReference type="Pfam" id="PF08385">
    <property type="entry name" value="DHC_N1"/>
    <property type="match status" value="1"/>
</dbReference>
<evidence type="ECO:0000256" key="3">
    <source>
        <dbReference type="ARBA" id="ARBA00008887"/>
    </source>
</evidence>
<dbReference type="Gene3D" id="1.10.8.720">
    <property type="entry name" value="Region D6 of dynein motor"/>
    <property type="match status" value="1"/>
</dbReference>
<evidence type="ECO:0000256" key="2">
    <source>
        <dbReference type="ARBA" id="ARBA00004430"/>
    </source>
</evidence>
<dbReference type="InterPro" id="IPR042222">
    <property type="entry name" value="Dynein_2_N"/>
</dbReference>
<dbReference type="FunFam" id="3.40.50.300:FF:000049">
    <property type="entry name" value="Dynein, axonemal, heavy chain 5"/>
    <property type="match status" value="1"/>
</dbReference>
<dbReference type="Pfam" id="PF12781">
    <property type="entry name" value="AAA_9"/>
    <property type="match status" value="1"/>
</dbReference>
<dbReference type="InterPro" id="IPR024743">
    <property type="entry name" value="Dynein_HC_stalk"/>
</dbReference>
<dbReference type="InterPro" id="IPR041466">
    <property type="entry name" value="Dynein_AAA5_ext"/>
</dbReference>
<dbReference type="FunFam" id="3.40.50.300:FF:000044">
    <property type="entry name" value="Dynein heavy chain 5, axonemal"/>
    <property type="match status" value="1"/>
</dbReference>
<dbReference type="InterPro" id="IPR003593">
    <property type="entry name" value="AAA+_ATPase"/>
</dbReference>
<keyword evidence="5" id="KW-0493">Microtubule</keyword>
<dbReference type="GO" id="GO:0045505">
    <property type="term" value="F:dynein intermediate chain binding"/>
    <property type="evidence" value="ECO:0007669"/>
    <property type="project" value="InterPro"/>
</dbReference>
<keyword evidence="8" id="KW-0067">ATP-binding</keyword>
<dbReference type="GO" id="GO:0008569">
    <property type="term" value="F:minus-end-directed microtubule motor activity"/>
    <property type="evidence" value="ECO:0007669"/>
    <property type="project" value="InterPro"/>
</dbReference>
<dbReference type="Pfam" id="PF12777">
    <property type="entry name" value="MT"/>
    <property type="match status" value="1"/>
</dbReference>
<dbReference type="InterPro" id="IPR041589">
    <property type="entry name" value="DNAH3_AAA_lid_1"/>
</dbReference>
<evidence type="ECO:0000256" key="15">
    <source>
        <dbReference type="ARBA" id="ARBA00023273"/>
    </source>
</evidence>
<dbReference type="OMA" id="WWKKASW"/>
<dbReference type="EMBL" id="CDSF01000082">
    <property type="protein sequence ID" value="CEO98004.1"/>
    <property type="molecule type" value="Genomic_DNA"/>
</dbReference>
<feature type="domain" description="AAA+ ATPase" evidence="19">
    <location>
        <begin position="1866"/>
        <end position="2003"/>
    </location>
</feature>
<dbReference type="InterPro" id="IPR013594">
    <property type="entry name" value="Dynein_heavy_tail"/>
</dbReference>
<keyword evidence="12" id="KW-0969">Cilium</keyword>
<evidence type="ECO:0000256" key="18">
    <source>
        <dbReference type="SAM" id="Coils"/>
    </source>
</evidence>
<evidence type="ECO:0000256" key="13">
    <source>
        <dbReference type="ARBA" id="ARBA00023175"/>
    </source>
</evidence>
<dbReference type="Pfam" id="PF12775">
    <property type="entry name" value="AAA_7"/>
    <property type="match status" value="1"/>
</dbReference>
<dbReference type="Pfam" id="PF17852">
    <property type="entry name" value="Dynein_AAA_lid"/>
    <property type="match status" value="1"/>
</dbReference>
<evidence type="ECO:0000256" key="1">
    <source>
        <dbReference type="ARBA" id="ARBA00004230"/>
    </source>
</evidence>
<feature type="domain" description="AAA+ ATPase" evidence="19">
    <location>
        <begin position="2482"/>
        <end position="2632"/>
    </location>
</feature>
<gene>
    <name evidence="20" type="ORF">PBRA_006118</name>
</gene>
<feature type="coiled-coil region" evidence="18">
    <location>
        <begin position="3335"/>
        <end position="3372"/>
    </location>
</feature>
<feature type="domain" description="AAA+ ATPase" evidence="19">
    <location>
        <begin position="2155"/>
        <end position="2339"/>
    </location>
</feature>
<dbReference type="FunFam" id="3.40.50.300:FF:000320">
    <property type="entry name" value="Dynein, axonemal, heavy chain 5"/>
    <property type="match status" value="1"/>
</dbReference>
<keyword evidence="10" id="KW-0243">Dynein</keyword>
<evidence type="ECO:0000256" key="10">
    <source>
        <dbReference type="ARBA" id="ARBA00023017"/>
    </source>
</evidence>
<dbReference type="Pfam" id="PF03028">
    <property type="entry name" value="Dynein_heavy"/>
    <property type="match status" value="1"/>
</dbReference>
<evidence type="ECO:0000259" key="19">
    <source>
        <dbReference type="SMART" id="SM00382"/>
    </source>
</evidence>
<dbReference type="InterPro" id="IPR042228">
    <property type="entry name" value="Dynein_linker_3"/>
</dbReference>
<dbReference type="Gene3D" id="1.20.140.100">
    <property type="entry name" value="Dynein heavy chain, N-terminal domain 2"/>
    <property type="match status" value="1"/>
</dbReference>
<dbReference type="InterPro" id="IPR024317">
    <property type="entry name" value="Dynein_heavy_chain_D4_dom"/>
</dbReference>
<reference evidence="20 21" key="1">
    <citation type="submission" date="2015-02" db="EMBL/GenBank/DDBJ databases">
        <authorList>
            <person name="Chooi Y.-H."/>
        </authorList>
    </citation>
    <scope>NUCLEOTIDE SEQUENCE [LARGE SCALE GENOMIC DNA]</scope>
    <source>
        <strain evidence="20">E3</strain>
    </source>
</reference>
<dbReference type="STRING" id="37360.A0A0G4IS58"/>
<dbReference type="FunFam" id="3.10.490.20:FF:000010">
    <property type="entry name" value="Dynein heavy chain, putative"/>
    <property type="match status" value="1"/>
</dbReference>
<evidence type="ECO:0000256" key="4">
    <source>
        <dbReference type="ARBA" id="ARBA00022490"/>
    </source>
</evidence>
<dbReference type="Pfam" id="PF08393">
    <property type="entry name" value="DHC_N2"/>
    <property type="match status" value="1"/>
</dbReference>
<evidence type="ECO:0000313" key="21">
    <source>
        <dbReference type="Proteomes" id="UP000039324"/>
    </source>
</evidence>
<name>A0A0G4IS58_PLABS</name>
<dbReference type="FunFam" id="1.20.920.20:FF:000001">
    <property type="entry name" value="dynein heavy chain 2, axonemal"/>
    <property type="match status" value="1"/>
</dbReference>
<keyword evidence="6" id="KW-0677">Repeat</keyword>